<proteinExistence type="predicted"/>
<sequence>MATFHRVWLLATAVLVAAASGCGAPTAAVSGTVTGKDGKPVTGVVAFIPQDGAKYREAAEARIVDGRYDLPAVSVGPKRIEVIVTRDGVGDPSLEVTPQPRDVDLKPGPQVIDVALPKSR</sequence>
<feature type="chain" id="PRO_5027085056" description="Carboxypeptidase regulatory-like domain-containing protein" evidence="1">
    <location>
        <begin position="25"/>
        <end position="120"/>
    </location>
</feature>
<reference evidence="2 3" key="1">
    <citation type="submission" date="2019-05" db="EMBL/GenBank/DDBJ databases">
        <authorList>
            <consortium name="Science for Life Laboratories"/>
        </authorList>
    </citation>
    <scope>NUCLEOTIDE SEQUENCE [LARGE SCALE GENOMIC DNA]</scope>
    <source>
        <strain evidence="2">Soil9</strain>
    </source>
</reference>
<dbReference type="KEGG" id="gms:SOIL9_62570"/>
<dbReference type="Proteomes" id="UP000464178">
    <property type="component" value="Chromosome"/>
</dbReference>
<organism evidence="2 3">
    <name type="scientific">Gemmata massiliana</name>
    <dbReference type="NCBI Taxonomy" id="1210884"/>
    <lineage>
        <taxon>Bacteria</taxon>
        <taxon>Pseudomonadati</taxon>
        <taxon>Planctomycetota</taxon>
        <taxon>Planctomycetia</taxon>
        <taxon>Gemmatales</taxon>
        <taxon>Gemmataceae</taxon>
        <taxon>Gemmata</taxon>
    </lineage>
</organism>
<evidence type="ECO:0000313" key="2">
    <source>
        <dbReference type="EMBL" id="VTR91457.1"/>
    </source>
</evidence>
<evidence type="ECO:0000256" key="1">
    <source>
        <dbReference type="SAM" id="SignalP"/>
    </source>
</evidence>
<gene>
    <name evidence="2" type="ORF">SOIL9_62570</name>
</gene>
<accession>A0A6P2CS72</accession>
<protein>
    <recommendedName>
        <fullName evidence="4">Carboxypeptidase regulatory-like domain-containing protein</fullName>
    </recommendedName>
</protein>
<dbReference type="EMBL" id="LR593886">
    <property type="protein sequence ID" value="VTR91457.1"/>
    <property type="molecule type" value="Genomic_DNA"/>
</dbReference>
<feature type="signal peptide" evidence="1">
    <location>
        <begin position="1"/>
        <end position="24"/>
    </location>
</feature>
<name>A0A6P2CS72_9BACT</name>
<keyword evidence="3" id="KW-1185">Reference proteome</keyword>
<dbReference type="RefSeq" id="WP_162666444.1">
    <property type="nucleotide sequence ID" value="NZ_LR593886.1"/>
</dbReference>
<keyword evidence="1" id="KW-0732">Signal</keyword>
<evidence type="ECO:0000313" key="3">
    <source>
        <dbReference type="Proteomes" id="UP000464178"/>
    </source>
</evidence>
<evidence type="ECO:0008006" key="4">
    <source>
        <dbReference type="Google" id="ProtNLM"/>
    </source>
</evidence>
<dbReference type="PROSITE" id="PS51257">
    <property type="entry name" value="PROKAR_LIPOPROTEIN"/>
    <property type="match status" value="1"/>
</dbReference>
<dbReference type="AlphaFoldDB" id="A0A6P2CS72"/>